<dbReference type="SUPFAM" id="SSF53335">
    <property type="entry name" value="S-adenosyl-L-methionine-dependent methyltransferases"/>
    <property type="match status" value="1"/>
</dbReference>
<evidence type="ECO:0000313" key="7">
    <source>
        <dbReference type="Proteomes" id="UP000177263"/>
    </source>
</evidence>
<dbReference type="GO" id="GO:0006596">
    <property type="term" value="P:polyamine biosynthetic process"/>
    <property type="evidence" value="ECO:0007669"/>
    <property type="project" value="UniProtKB-UniRule"/>
</dbReference>
<dbReference type="PROSITE" id="PS51006">
    <property type="entry name" value="PABS_2"/>
    <property type="match status" value="1"/>
</dbReference>
<dbReference type="STRING" id="1802500.A2801_00300"/>
<dbReference type="Gene3D" id="3.40.50.150">
    <property type="entry name" value="Vaccinia Virus protein VP39"/>
    <property type="match status" value="1"/>
</dbReference>
<accession>A0A1F7YS96</accession>
<dbReference type="Proteomes" id="UP000177263">
    <property type="component" value="Unassembled WGS sequence"/>
</dbReference>
<sequence>MGSKIIELLEGKIIVEEVDSQHNGKLTVVKDVAWGTYIRGGGLPQSGGLAEKIWRISLGEIKDKTVDTVLIVGLGGGGIAKIIRGMWPKAKIVGVDIDKAMVDLGKKYLGLDKTNTEIHIEDATKFVANLIAEKQKYDLICVDTYIGEVFPEKFLSTAFLKDLKKLLNTDGVVIYNRLYGEEDRDAANSFKKLLEQVFARVTPIYPEANIMFVCSK</sequence>
<proteinExistence type="inferred from homology"/>
<name>A0A1F7YS96_9BACT</name>
<feature type="active site" description="Proton acceptor" evidence="4">
    <location>
        <position position="143"/>
    </location>
</feature>
<gene>
    <name evidence="6" type="ORF">A2801_00300</name>
</gene>
<dbReference type="InterPro" id="IPR030374">
    <property type="entry name" value="PABS"/>
</dbReference>
<evidence type="ECO:0000256" key="2">
    <source>
        <dbReference type="ARBA" id="ARBA00022679"/>
    </source>
</evidence>
<comment type="caution">
    <text evidence="6">The sequence shown here is derived from an EMBL/GenBank/DDBJ whole genome shotgun (WGS) entry which is preliminary data.</text>
</comment>
<dbReference type="AlphaFoldDB" id="A0A1F7YS96"/>
<dbReference type="Pfam" id="PF01564">
    <property type="entry name" value="Spermine_synth"/>
    <property type="match status" value="1"/>
</dbReference>
<evidence type="ECO:0000313" key="6">
    <source>
        <dbReference type="EMBL" id="OGM30173.1"/>
    </source>
</evidence>
<evidence type="ECO:0000256" key="4">
    <source>
        <dbReference type="PROSITE-ProRule" id="PRU00354"/>
    </source>
</evidence>
<dbReference type="PANTHER" id="PTHR43317:SF1">
    <property type="entry name" value="THERMOSPERMINE SYNTHASE ACAULIS5"/>
    <property type="match status" value="1"/>
</dbReference>
<protein>
    <recommendedName>
        <fullName evidence="5">PABS domain-containing protein</fullName>
    </recommendedName>
</protein>
<dbReference type="EMBL" id="MGGM01000003">
    <property type="protein sequence ID" value="OGM30173.1"/>
    <property type="molecule type" value="Genomic_DNA"/>
</dbReference>
<keyword evidence="2 4" id="KW-0808">Transferase</keyword>
<dbReference type="PANTHER" id="PTHR43317">
    <property type="entry name" value="THERMOSPERMINE SYNTHASE ACAULIS5"/>
    <property type="match status" value="1"/>
</dbReference>
<dbReference type="GO" id="GO:0016740">
    <property type="term" value="F:transferase activity"/>
    <property type="evidence" value="ECO:0007669"/>
    <property type="project" value="UniProtKB-UniRule"/>
</dbReference>
<evidence type="ECO:0000256" key="3">
    <source>
        <dbReference type="ARBA" id="ARBA00023115"/>
    </source>
</evidence>
<feature type="domain" description="PABS" evidence="5">
    <location>
        <begin position="68"/>
        <end position="216"/>
    </location>
</feature>
<reference evidence="6 7" key="1">
    <citation type="journal article" date="2016" name="Nat. Commun.">
        <title>Thousands of microbial genomes shed light on interconnected biogeochemical processes in an aquifer system.</title>
        <authorList>
            <person name="Anantharaman K."/>
            <person name="Brown C.T."/>
            <person name="Hug L.A."/>
            <person name="Sharon I."/>
            <person name="Castelle C.J."/>
            <person name="Probst A.J."/>
            <person name="Thomas B.C."/>
            <person name="Singh A."/>
            <person name="Wilkins M.J."/>
            <person name="Karaoz U."/>
            <person name="Brodie E.L."/>
            <person name="Williams K.H."/>
            <person name="Hubbard S.S."/>
            <person name="Banfield J.F."/>
        </authorList>
    </citation>
    <scope>NUCLEOTIDE SEQUENCE [LARGE SCALE GENOMIC DNA]</scope>
</reference>
<keyword evidence="3 4" id="KW-0620">Polyamine biosynthesis</keyword>
<evidence type="ECO:0000256" key="1">
    <source>
        <dbReference type="ARBA" id="ARBA00007867"/>
    </source>
</evidence>
<organism evidence="6 7">
    <name type="scientific">Candidatus Woesebacteria bacterium RIFCSPHIGHO2_01_FULL_41_10</name>
    <dbReference type="NCBI Taxonomy" id="1802500"/>
    <lineage>
        <taxon>Bacteria</taxon>
        <taxon>Candidatus Woeseibacteriota</taxon>
    </lineage>
</organism>
<dbReference type="InterPro" id="IPR029063">
    <property type="entry name" value="SAM-dependent_MTases_sf"/>
</dbReference>
<comment type="similarity">
    <text evidence="1">Belongs to the spermidine/spermine synthase family.</text>
</comment>
<dbReference type="CDD" id="cd02440">
    <property type="entry name" value="AdoMet_MTases"/>
    <property type="match status" value="1"/>
</dbReference>
<evidence type="ECO:0000259" key="5">
    <source>
        <dbReference type="PROSITE" id="PS51006"/>
    </source>
</evidence>